<evidence type="ECO:0000256" key="1">
    <source>
        <dbReference type="ARBA" id="ARBA00008779"/>
    </source>
</evidence>
<dbReference type="Gene3D" id="3.30.1120.10">
    <property type="match status" value="1"/>
</dbReference>
<feature type="chain" id="PRO_5021905270" evidence="3">
    <location>
        <begin position="23"/>
        <end position="486"/>
    </location>
</feature>
<accession>A0A518DFZ5</accession>
<name>A0A518DFZ5_9BACT</name>
<evidence type="ECO:0000259" key="4">
    <source>
        <dbReference type="Pfam" id="PF00884"/>
    </source>
</evidence>
<comment type="similarity">
    <text evidence="1">Belongs to the sulfatase family.</text>
</comment>
<dbReference type="PANTHER" id="PTHR42693:SF53">
    <property type="entry name" value="ENDO-4-O-SULFATASE"/>
    <property type="match status" value="1"/>
</dbReference>
<dbReference type="InterPro" id="IPR050738">
    <property type="entry name" value="Sulfatase"/>
</dbReference>
<keyword evidence="3" id="KW-0732">Signal</keyword>
<dbReference type="Pfam" id="PF00884">
    <property type="entry name" value="Sulfatase"/>
    <property type="match status" value="1"/>
</dbReference>
<evidence type="ECO:0000313" key="6">
    <source>
        <dbReference type="Proteomes" id="UP000317429"/>
    </source>
</evidence>
<keyword evidence="2 5" id="KW-0378">Hydrolase</keyword>
<evidence type="ECO:0000313" key="5">
    <source>
        <dbReference type="EMBL" id="QDU90397.1"/>
    </source>
</evidence>
<evidence type="ECO:0000256" key="2">
    <source>
        <dbReference type="ARBA" id="ARBA00022801"/>
    </source>
</evidence>
<dbReference type="KEGG" id="pnd:Pla175_38010"/>
<protein>
    <submittedName>
        <fullName evidence="5">Arylsulfatase</fullName>
        <ecNumber evidence="5">3.1.6.1</ecNumber>
    </submittedName>
</protein>
<keyword evidence="6" id="KW-1185">Reference proteome</keyword>
<dbReference type="SUPFAM" id="SSF53649">
    <property type="entry name" value="Alkaline phosphatase-like"/>
    <property type="match status" value="1"/>
</dbReference>
<dbReference type="InterPro" id="IPR000917">
    <property type="entry name" value="Sulfatase_N"/>
</dbReference>
<dbReference type="AlphaFoldDB" id="A0A518DFZ5"/>
<organism evidence="5 6">
    <name type="scientific">Pirellulimonas nuda</name>
    <dbReference type="NCBI Taxonomy" id="2528009"/>
    <lineage>
        <taxon>Bacteria</taxon>
        <taxon>Pseudomonadati</taxon>
        <taxon>Planctomycetota</taxon>
        <taxon>Planctomycetia</taxon>
        <taxon>Pirellulales</taxon>
        <taxon>Lacipirellulaceae</taxon>
        <taxon>Pirellulimonas</taxon>
    </lineage>
</organism>
<dbReference type="Gene3D" id="3.40.720.10">
    <property type="entry name" value="Alkaline Phosphatase, subunit A"/>
    <property type="match status" value="1"/>
</dbReference>
<dbReference type="GO" id="GO:0004065">
    <property type="term" value="F:arylsulfatase activity"/>
    <property type="evidence" value="ECO:0007669"/>
    <property type="project" value="UniProtKB-EC"/>
</dbReference>
<evidence type="ECO:0000256" key="3">
    <source>
        <dbReference type="SAM" id="SignalP"/>
    </source>
</evidence>
<dbReference type="EMBL" id="CP036291">
    <property type="protein sequence ID" value="QDU90397.1"/>
    <property type="molecule type" value="Genomic_DNA"/>
</dbReference>
<dbReference type="Proteomes" id="UP000317429">
    <property type="component" value="Chromosome"/>
</dbReference>
<dbReference type="PANTHER" id="PTHR42693">
    <property type="entry name" value="ARYLSULFATASE FAMILY MEMBER"/>
    <property type="match status" value="1"/>
</dbReference>
<reference evidence="5 6" key="1">
    <citation type="submission" date="2019-02" db="EMBL/GenBank/DDBJ databases">
        <title>Deep-cultivation of Planctomycetes and their phenomic and genomic characterization uncovers novel biology.</title>
        <authorList>
            <person name="Wiegand S."/>
            <person name="Jogler M."/>
            <person name="Boedeker C."/>
            <person name="Pinto D."/>
            <person name="Vollmers J."/>
            <person name="Rivas-Marin E."/>
            <person name="Kohn T."/>
            <person name="Peeters S.H."/>
            <person name="Heuer A."/>
            <person name="Rast P."/>
            <person name="Oberbeckmann S."/>
            <person name="Bunk B."/>
            <person name="Jeske O."/>
            <person name="Meyerdierks A."/>
            <person name="Storesund J.E."/>
            <person name="Kallscheuer N."/>
            <person name="Luecker S."/>
            <person name="Lage O.M."/>
            <person name="Pohl T."/>
            <person name="Merkel B.J."/>
            <person name="Hornburger P."/>
            <person name="Mueller R.-W."/>
            <person name="Bruemmer F."/>
            <person name="Labrenz M."/>
            <person name="Spormann A.M."/>
            <person name="Op den Camp H."/>
            <person name="Overmann J."/>
            <person name="Amann R."/>
            <person name="Jetten M.S.M."/>
            <person name="Mascher T."/>
            <person name="Medema M.H."/>
            <person name="Devos D.P."/>
            <person name="Kaster A.-K."/>
            <person name="Ovreas L."/>
            <person name="Rohde M."/>
            <person name="Galperin M.Y."/>
            <person name="Jogler C."/>
        </authorList>
    </citation>
    <scope>NUCLEOTIDE SEQUENCE [LARGE SCALE GENOMIC DNA]</scope>
    <source>
        <strain evidence="5 6">Pla175</strain>
    </source>
</reference>
<dbReference type="EC" id="3.1.6.1" evidence="5"/>
<sequence length="486" mass="53363" precursor="true">MQFVSGLSVLGLLVFFASTGSADSRPPNVIVVFVDDMGYADVGLQGTTPDVRTPHIDRLGAGGVHCTAGYITAPQCSPSRAGLITGRYQQRFGMDSIADCPLPLEETTLSDRLSRAGYTCGMVGKWHLSPHAGSLAWARTHARINDRGQAALSQSQVLDYYPHKRGFQQYFVGERNRYYANYSIGDKPANDEAAWTDEPGYRIDIQTEAALEFIRKNKDNPFFLDLNYFAPHVPLAAPQEYLDRFPGPMPERRRYALAMISAVDDGVGRLLDLLDESGTADDTLIFFTSDNGAPLALTQPDKRPIDSFDASWDGSLNDPWIGEKGMLSEGGIRVPFLVRWPAQLPAGRVYPEPVSSLDIAATALAAAGAEDRSGLDGVDICSFLAGDTAGPPHDYLFWRFWSQAAVRSGKWKYLTAGDGARAFLFDLTSDEHECQNLLEENPQTAARLRRALEGWASELRPAGIPSGPMNPQEQAWYSHYFPTAPE</sequence>
<feature type="signal peptide" evidence="3">
    <location>
        <begin position="1"/>
        <end position="22"/>
    </location>
</feature>
<proteinExistence type="inferred from homology"/>
<feature type="domain" description="Sulfatase N-terminal" evidence="4">
    <location>
        <begin position="27"/>
        <end position="369"/>
    </location>
</feature>
<gene>
    <name evidence="5" type="primary">atsA_64</name>
    <name evidence="5" type="ORF">Pla175_38010</name>
</gene>
<dbReference type="InterPro" id="IPR017850">
    <property type="entry name" value="Alkaline_phosphatase_core_sf"/>
</dbReference>
<dbReference type="OrthoDB" id="9783154at2"/>